<reference evidence="1" key="1">
    <citation type="thesis" date="2020" institute="ProQuest LLC" country="789 East Eisenhower Parkway, Ann Arbor, MI, USA">
        <title>Comparative Genomics and Chromosome Evolution.</title>
        <authorList>
            <person name="Mudd A.B."/>
        </authorList>
    </citation>
    <scope>NUCLEOTIDE SEQUENCE</scope>
    <source>
        <strain evidence="1">Female2</strain>
        <tissue evidence="1">Blood</tissue>
    </source>
</reference>
<protein>
    <submittedName>
        <fullName evidence="1">Uncharacterized protein</fullName>
    </submittedName>
</protein>
<comment type="caution">
    <text evidence="1">The sequence shown here is derived from an EMBL/GenBank/DDBJ whole genome shotgun (WGS) entry which is preliminary data.</text>
</comment>
<evidence type="ECO:0000313" key="2">
    <source>
        <dbReference type="Proteomes" id="UP000812440"/>
    </source>
</evidence>
<evidence type="ECO:0000313" key="1">
    <source>
        <dbReference type="EMBL" id="KAG8440872.1"/>
    </source>
</evidence>
<dbReference type="AlphaFoldDB" id="A0A8T2J948"/>
<keyword evidence="2" id="KW-1185">Reference proteome</keyword>
<dbReference type="EMBL" id="JAACNH010000006">
    <property type="protein sequence ID" value="KAG8440872.1"/>
    <property type="molecule type" value="Genomic_DNA"/>
</dbReference>
<dbReference type="Proteomes" id="UP000812440">
    <property type="component" value="Chromosome 3"/>
</dbReference>
<organism evidence="1 2">
    <name type="scientific">Hymenochirus boettgeri</name>
    <name type="common">Congo dwarf clawed frog</name>
    <dbReference type="NCBI Taxonomy" id="247094"/>
    <lineage>
        <taxon>Eukaryota</taxon>
        <taxon>Metazoa</taxon>
        <taxon>Chordata</taxon>
        <taxon>Craniata</taxon>
        <taxon>Vertebrata</taxon>
        <taxon>Euteleostomi</taxon>
        <taxon>Amphibia</taxon>
        <taxon>Batrachia</taxon>
        <taxon>Anura</taxon>
        <taxon>Pipoidea</taxon>
        <taxon>Pipidae</taxon>
        <taxon>Pipinae</taxon>
        <taxon>Hymenochirus</taxon>
    </lineage>
</organism>
<name>A0A8T2J948_9PIPI</name>
<sequence length="76" mass="8365">MRMSGLSNCSRIQASPPSRARSRILARSCSKMEDIFLSGLQDVLQTLSTPKLAPKVYSVSLLSIWTAPRNMRLIAG</sequence>
<gene>
    <name evidence="1" type="ORF">GDO86_006563</name>
</gene>
<accession>A0A8T2J948</accession>
<proteinExistence type="predicted"/>